<evidence type="ECO:0000256" key="7">
    <source>
        <dbReference type="ARBA" id="ARBA00023209"/>
    </source>
</evidence>
<evidence type="ECO:0000256" key="12">
    <source>
        <dbReference type="SAM" id="Phobius"/>
    </source>
</evidence>
<keyword evidence="12" id="KW-0812">Transmembrane</keyword>
<keyword evidence="8 11" id="KW-0456">Lyase</keyword>
<protein>
    <recommendedName>
        <fullName evidence="11">Phosphatidylserine decarboxylase proenzyme</fullName>
        <ecNumber evidence="11">4.1.1.65</ecNumber>
    </recommendedName>
    <component>
        <recommendedName>
            <fullName evidence="11">Phosphatidylserine decarboxylase alpha chain</fullName>
        </recommendedName>
    </component>
    <component>
        <recommendedName>
            <fullName evidence="11">Phosphatidylserine decarboxylase beta chain</fullName>
        </recommendedName>
    </component>
</protein>
<dbReference type="GO" id="GO:0004609">
    <property type="term" value="F:phosphatidylserine decarboxylase activity"/>
    <property type="evidence" value="ECO:0007669"/>
    <property type="project" value="UniProtKB-UniRule"/>
</dbReference>
<evidence type="ECO:0000256" key="5">
    <source>
        <dbReference type="ARBA" id="ARBA00023136"/>
    </source>
</evidence>
<dbReference type="GO" id="GO:0006646">
    <property type="term" value="P:phosphatidylethanolamine biosynthetic process"/>
    <property type="evidence" value="ECO:0007669"/>
    <property type="project" value="UniProtKB-UniRule"/>
</dbReference>
<dbReference type="KEGG" id="sbr:SY1_03470"/>
<dbReference type="NCBIfam" id="NF003685">
    <property type="entry name" value="PRK05305.2-5"/>
    <property type="match status" value="1"/>
</dbReference>
<evidence type="ECO:0000256" key="1">
    <source>
        <dbReference type="ARBA" id="ARBA00022475"/>
    </source>
</evidence>
<evidence type="ECO:0000256" key="8">
    <source>
        <dbReference type="ARBA" id="ARBA00023239"/>
    </source>
</evidence>
<dbReference type="PANTHER" id="PTHR35809:SF1">
    <property type="entry name" value="ARCHAETIDYLSERINE DECARBOXYLASE PROENZYME-RELATED"/>
    <property type="match status" value="1"/>
</dbReference>
<gene>
    <name evidence="11" type="primary">psd</name>
    <name evidence="13" type="ORF">SY1_03470</name>
</gene>
<comment type="similarity">
    <text evidence="11">Belongs to the phosphatidylserine decarboxylase family. PSD-A subfamily.</text>
</comment>
<comment type="catalytic activity">
    <reaction evidence="11">
        <text>a 1,2-diacyl-sn-glycero-3-phospho-L-serine + H(+) = a 1,2-diacyl-sn-glycero-3-phosphoethanolamine + CO2</text>
        <dbReference type="Rhea" id="RHEA:20828"/>
        <dbReference type="ChEBI" id="CHEBI:15378"/>
        <dbReference type="ChEBI" id="CHEBI:16526"/>
        <dbReference type="ChEBI" id="CHEBI:57262"/>
        <dbReference type="ChEBI" id="CHEBI:64612"/>
        <dbReference type="EC" id="4.1.1.65"/>
    </reaction>
</comment>
<evidence type="ECO:0000256" key="11">
    <source>
        <dbReference type="HAMAP-Rule" id="MF_00664"/>
    </source>
</evidence>
<dbReference type="EMBL" id="FP929056">
    <property type="protein sequence ID" value="CBL27831.1"/>
    <property type="molecule type" value="Genomic_DNA"/>
</dbReference>
<keyword evidence="9 11" id="KW-1208">Phospholipid metabolism</keyword>
<feature type="site" description="Cleavage (non-hydrolytic); by autocatalysis" evidence="11">
    <location>
        <begin position="173"/>
        <end position="174"/>
    </location>
</feature>
<keyword evidence="4 11" id="KW-0443">Lipid metabolism</keyword>
<dbReference type="RefSeq" id="WP_015555978.1">
    <property type="nucleotide sequence ID" value="NC_021038.1"/>
</dbReference>
<evidence type="ECO:0000256" key="6">
    <source>
        <dbReference type="ARBA" id="ARBA00023145"/>
    </source>
</evidence>
<evidence type="ECO:0000256" key="2">
    <source>
        <dbReference type="ARBA" id="ARBA00022516"/>
    </source>
</evidence>
<dbReference type="Proteomes" id="UP000008957">
    <property type="component" value="Chromosome"/>
</dbReference>
<reference evidence="13 14" key="2">
    <citation type="submission" date="2010-03" db="EMBL/GenBank/DDBJ databases">
        <authorList>
            <person name="Pajon A."/>
        </authorList>
    </citation>
    <scope>NUCLEOTIDE SEQUENCE [LARGE SCALE GENOMIC DNA]</scope>
    <source>
        <strain evidence="13 14">SGP1</strain>
    </source>
</reference>
<keyword evidence="2 11" id="KW-0444">Lipid biosynthesis</keyword>
<keyword evidence="12" id="KW-1133">Transmembrane helix</keyword>
<evidence type="ECO:0000256" key="3">
    <source>
        <dbReference type="ARBA" id="ARBA00022793"/>
    </source>
</evidence>
<comment type="subcellular location">
    <subcellularLocation>
        <location evidence="11">Cell membrane</location>
        <topology evidence="11">Peripheral membrane protein</topology>
    </subcellularLocation>
</comment>
<dbReference type="InterPro" id="IPR033175">
    <property type="entry name" value="PSD-A"/>
</dbReference>
<dbReference type="AlphaFoldDB" id="A0AB94IVR2"/>
<keyword evidence="10 11" id="KW-0670">Pyruvate</keyword>
<dbReference type="Pfam" id="PF02666">
    <property type="entry name" value="PS_Dcarbxylase"/>
    <property type="match status" value="1"/>
</dbReference>
<reference evidence="14" key="1">
    <citation type="submission" date="2010-03" db="EMBL/GenBank/DDBJ databases">
        <title>The genome sequence of Synergistetes sp. SGP1.</title>
        <authorList>
            <consortium name="metaHIT consortium -- http://www.metahit.eu/"/>
            <person name="Pajon A."/>
            <person name="Turner K."/>
            <person name="Parkhill J."/>
            <person name="Wade W."/>
            <person name="Vartoukian S."/>
        </authorList>
    </citation>
    <scope>NUCLEOTIDE SEQUENCE [LARGE SCALE GENOMIC DNA]</scope>
    <source>
        <strain evidence="14">SGP1</strain>
    </source>
</reference>
<evidence type="ECO:0000256" key="10">
    <source>
        <dbReference type="ARBA" id="ARBA00023317"/>
    </source>
</evidence>
<keyword evidence="5 11" id="KW-0472">Membrane</keyword>
<evidence type="ECO:0000313" key="13">
    <source>
        <dbReference type="EMBL" id="CBL27831.1"/>
    </source>
</evidence>
<dbReference type="HAMAP" id="MF_00664">
    <property type="entry name" value="PS_decarb_PSD_A"/>
    <property type="match status" value="1"/>
</dbReference>
<comment type="cofactor">
    <cofactor evidence="11">
        <name>pyruvate</name>
        <dbReference type="ChEBI" id="CHEBI:15361"/>
    </cofactor>
    <text evidence="11">Binds 1 pyruvoyl group covalently per subunit.</text>
</comment>
<dbReference type="PANTHER" id="PTHR35809">
    <property type="entry name" value="ARCHAETIDYLSERINE DECARBOXYLASE PROENZYME-RELATED"/>
    <property type="match status" value="1"/>
</dbReference>
<feature type="transmembrane region" description="Helical" evidence="12">
    <location>
        <begin position="12"/>
        <end position="43"/>
    </location>
</feature>
<evidence type="ECO:0000256" key="4">
    <source>
        <dbReference type="ARBA" id="ARBA00023098"/>
    </source>
</evidence>
<keyword evidence="7 11" id="KW-0594">Phospholipid biosynthesis</keyword>
<keyword evidence="1 11" id="KW-1003">Cell membrane</keyword>
<keyword evidence="14" id="KW-1185">Reference proteome</keyword>
<proteinExistence type="inferred from homology"/>
<organism evidence="13 14">
    <name type="scientific">Fretibacterium fastidiosum</name>
    <dbReference type="NCBI Taxonomy" id="651822"/>
    <lineage>
        <taxon>Bacteria</taxon>
        <taxon>Thermotogati</taxon>
        <taxon>Synergistota</taxon>
        <taxon>Synergistia</taxon>
        <taxon>Synergistales</taxon>
        <taxon>Aminobacteriaceae</taxon>
        <taxon>Fretibacterium</taxon>
    </lineage>
</organism>
<comment type="subunit">
    <text evidence="11">Heterodimer of a large membrane-associated beta subunit and a small pyruvoyl-containing alpha subunit.</text>
</comment>
<sequence>MRFARDGFFTIAASVLLTAFAALFSLALGAAMGAFTLFVLWFFRDPDRSTPDRENAFFSPADGRVVEILEVEHPFTGPAVRVGVFMNVFSVHVNRAPCAGQVAFLDYVPGKKVAAFAAKASEVNERNFVGLSTPRGPVMMVQIAGLLARRIVCRLKLGDVLEAGQRYGMIRLGSRVDIYLPREVRLTVKIGDKVYAGVSLIGEVER</sequence>
<accession>A0AB94IVR2</accession>
<keyword evidence="3 11" id="KW-0210">Decarboxylase</keyword>
<evidence type="ECO:0000313" key="14">
    <source>
        <dbReference type="Proteomes" id="UP000008957"/>
    </source>
</evidence>
<comment type="pathway">
    <text evidence="11">Phospholipid metabolism; phosphatidylethanolamine biosynthesis; phosphatidylethanolamine from CDP-diacylglycerol: step 2/2.</text>
</comment>
<comment type="PTM">
    <text evidence="11">Is synthesized initially as an inactive proenzyme. Formation of the active enzyme involves a self-maturation process in which the active site pyruvoyl group is generated from an internal serine residue via an autocatalytic post-translational modification. Two non-identical subunits are generated from the proenzyme in this reaction, and the pyruvate is formed at the N-terminus of the alpha chain, which is derived from the carboxyl end of the proenzyme. The post-translation cleavage follows an unusual pathway, termed non-hydrolytic serinolysis, in which the side chain hydroxyl group of the serine supplies its oxygen atom to form the C-terminus of the beta chain, while the remainder of the serine residue undergoes an oxidative deamination to produce ammonia and the pyruvoyl prosthetic group on the alpha chain.</text>
</comment>
<feature type="modified residue" description="Pyruvic acid (Ser); by autocatalysis" evidence="11">
    <location>
        <position position="174"/>
    </location>
</feature>
<feature type="chain" id="PRO_5044353226" description="Phosphatidylserine decarboxylase alpha chain" evidence="11">
    <location>
        <begin position="174"/>
        <end position="206"/>
    </location>
</feature>
<name>A0AB94IVR2_9BACT</name>
<comment type="function">
    <text evidence="11">Catalyzes the formation of phosphatidylethanolamine (PtdEtn) from phosphatidylserine (PtdSer).</text>
</comment>
<dbReference type="GO" id="GO:0005886">
    <property type="term" value="C:plasma membrane"/>
    <property type="evidence" value="ECO:0007669"/>
    <property type="project" value="UniProtKB-SubCell"/>
</dbReference>
<dbReference type="EC" id="4.1.1.65" evidence="11"/>
<evidence type="ECO:0000256" key="9">
    <source>
        <dbReference type="ARBA" id="ARBA00023264"/>
    </source>
</evidence>
<dbReference type="InterPro" id="IPR003817">
    <property type="entry name" value="PS_Dcarbxylase"/>
</dbReference>
<keyword evidence="6 11" id="KW-0865">Zymogen</keyword>
<feature type="active site" description="Schiff-base intermediate with substrate; via pyruvic acid" evidence="11">
    <location>
        <position position="174"/>
    </location>
</feature>
<dbReference type="NCBIfam" id="NF003678">
    <property type="entry name" value="PRK05305.1-2"/>
    <property type="match status" value="1"/>
</dbReference>
<feature type="chain" id="PRO_5044353227" description="Phosphatidylserine decarboxylase beta chain" evidence="11">
    <location>
        <begin position="1"/>
        <end position="173"/>
    </location>
</feature>